<dbReference type="OrthoDB" id="9950476at2"/>
<dbReference type="Proteomes" id="UP000294543">
    <property type="component" value="Unassembled WGS sequence"/>
</dbReference>
<dbReference type="EMBL" id="SMKP01000020">
    <property type="protein sequence ID" value="TDD23128.1"/>
    <property type="molecule type" value="Genomic_DNA"/>
</dbReference>
<evidence type="ECO:0000313" key="2">
    <source>
        <dbReference type="EMBL" id="TDD23128.1"/>
    </source>
</evidence>
<comment type="caution">
    <text evidence="2">The sequence shown here is derived from an EMBL/GenBank/DDBJ whole genome shotgun (WGS) entry which is preliminary data.</text>
</comment>
<keyword evidence="1" id="KW-0732">Signal</keyword>
<sequence length="78" mass="7842">MRPSPRKIAAVAMIAVAAGMTLSAPAHAVVDPAKINVLESLTRIDPIVMANCTTGGIADPVGAVTVPPEVPLVGCLTL</sequence>
<evidence type="ECO:0000256" key="1">
    <source>
        <dbReference type="SAM" id="SignalP"/>
    </source>
</evidence>
<feature type="chain" id="PRO_5020435513" description="Secreted protein" evidence="1">
    <location>
        <begin position="29"/>
        <end position="78"/>
    </location>
</feature>
<gene>
    <name evidence="2" type="ORF">E1294_09855</name>
</gene>
<feature type="signal peptide" evidence="1">
    <location>
        <begin position="1"/>
        <end position="28"/>
    </location>
</feature>
<accession>A0A4R4WZ67</accession>
<dbReference type="AlphaFoldDB" id="A0A4R4WZ67"/>
<reference evidence="2 3" key="1">
    <citation type="submission" date="2019-03" db="EMBL/GenBank/DDBJ databases">
        <title>Draft genome sequences of novel Actinobacteria.</title>
        <authorList>
            <person name="Sahin N."/>
            <person name="Ay H."/>
            <person name="Saygin H."/>
        </authorList>
    </citation>
    <scope>NUCLEOTIDE SEQUENCE [LARGE SCALE GENOMIC DNA]</scope>
    <source>
        <strain evidence="2 3">KC712</strain>
    </source>
</reference>
<proteinExistence type="predicted"/>
<evidence type="ECO:0000313" key="3">
    <source>
        <dbReference type="Proteomes" id="UP000294543"/>
    </source>
</evidence>
<protein>
    <recommendedName>
        <fullName evidence="4">Secreted protein</fullName>
    </recommendedName>
</protein>
<evidence type="ECO:0008006" key="4">
    <source>
        <dbReference type="Google" id="ProtNLM"/>
    </source>
</evidence>
<organism evidence="2 3">
    <name type="scientific">Nonomuraea diastatica</name>
    <dbReference type="NCBI Taxonomy" id="1848329"/>
    <lineage>
        <taxon>Bacteria</taxon>
        <taxon>Bacillati</taxon>
        <taxon>Actinomycetota</taxon>
        <taxon>Actinomycetes</taxon>
        <taxon>Streptosporangiales</taxon>
        <taxon>Streptosporangiaceae</taxon>
        <taxon>Nonomuraea</taxon>
    </lineage>
</organism>
<keyword evidence="3" id="KW-1185">Reference proteome</keyword>
<name>A0A4R4WZ67_9ACTN</name>
<dbReference type="RefSeq" id="WP_132507022.1">
    <property type="nucleotide sequence ID" value="NZ_SMKP01000020.1"/>
</dbReference>